<protein>
    <submittedName>
        <fullName evidence="1">Uncharacterized protein</fullName>
    </submittedName>
</protein>
<reference evidence="1 2" key="1">
    <citation type="submission" date="2016-11" db="EMBL/GenBank/DDBJ databases">
        <authorList>
            <person name="Jaros S."/>
            <person name="Januszkiewicz K."/>
            <person name="Wedrychowicz H."/>
        </authorList>
    </citation>
    <scope>NUCLEOTIDE SEQUENCE [LARGE SCALE GENOMIC DNA]</scope>
    <source>
        <strain evidence="1 2">DSM 26883</strain>
    </source>
</reference>
<evidence type="ECO:0000313" key="1">
    <source>
        <dbReference type="EMBL" id="SHF39155.1"/>
    </source>
</evidence>
<accession>A0A1M5B9Q5</accession>
<name>A0A1M5B9Q5_9BACE</name>
<organism evidence="1 2">
    <name type="scientific">Bacteroides faecichinchillae</name>
    <dbReference type="NCBI Taxonomy" id="871325"/>
    <lineage>
        <taxon>Bacteria</taxon>
        <taxon>Pseudomonadati</taxon>
        <taxon>Bacteroidota</taxon>
        <taxon>Bacteroidia</taxon>
        <taxon>Bacteroidales</taxon>
        <taxon>Bacteroidaceae</taxon>
        <taxon>Bacteroides</taxon>
    </lineage>
</organism>
<sequence>MITQEELDNECITLEASKKIILEKVHKHFHKL</sequence>
<evidence type="ECO:0000313" key="2">
    <source>
        <dbReference type="Proteomes" id="UP000184436"/>
    </source>
</evidence>
<gene>
    <name evidence="1" type="ORF">SAMN05444349_11821</name>
</gene>
<dbReference type="Proteomes" id="UP000184436">
    <property type="component" value="Unassembled WGS sequence"/>
</dbReference>
<proteinExistence type="predicted"/>
<dbReference type="AlphaFoldDB" id="A0A1M5B9Q5"/>
<dbReference type="STRING" id="871325.SAMN05444349_11821"/>
<keyword evidence="2" id="KW-1185">Reference proteome</keyword>
<dbReference type="EMBL" id="FQVD01000018">
    <property type="protein sequence ID" value="SHF39155.1"/>
    <property type="molecule type" value="Genomic_DNA"/>
</dbReference>